<evidence type="ECO:0000256" key="1">
    <source>
        <dbReference type="ARBA" id="ARBA00004496"/>
    </source>
</evidence>
<feature type="domain" description="NACHT" evidence="8">
    <location>
        <begin position="191"/>
        <end position="285"/>
    </location>
</feature>
<evidence type="ECO:0000256" key="4">
    <source>
        <dbReference type="ARBA" id="ARBA00022614"/>
    </source>
</evidence>
<dbReference type="EMBL" id="VCAZ01000273">
    <property type="protein sequence ID" value="TTR68470.1"/>
    <property type="molecule type" value="Genomic_DNA"/>
</dbReference>
<dbReference type="GO" id="GO:0045087">
    <property type="term" value="P:innate immune response"/>
    <property type="evidence" value="ECO:0007669"/>
    <property type="project" value="UniProtKB-KW"/>
</dbReference>
<dbReference type="Gene3D" id="1.10.533.10">
    <property type="entry name" value="Death Domain, Fas"/>
    <property type="match status" value="1"/>
</dbReference>
<evidence type="ECO:0000256" key="5">
    <source>
        <dbReference type="ARBA" id="ARBA00022737"/>
    </source>
</evidence>
<dbReference type="InterPro" id="IPR011029">
    <property type="entry name" value="DEATH-like_dom_sf"/>
</dbReference>
<keyword evidence="3" id="KW-0399">Innate immunity</keyword>
<gene>
    <name evidence="9" type="ORF">Baya_16156</name>
</gene>
<evidence type="ECO:0000313" key="9">
    <source>
        <dbReference type="EMBL" id="TTR68470.1"/>
    </source>
</evidence>
<evidence type="ECO:0000313" key="10">
    <source>
        <dbReference type="Proteomes" id="UP000319801"/>
    </source>
</evidence>
<dbReference type="Gene3D" id="3.40.50.300">
    <property type="entry name" value="P-loop containing nucleotide triphosphate hydrolases"/>
    <property type="match status" value="1"/>
</dbReference>
<dbReference type="GO" id="GO:0045944">
    <property type="term" value="P:positive regulation of transcription by RNA polymerase II"/>
    <property type="evidence" value="ECO:0007669"/>
    <property type="project" value="TreeGrafter"/>
</dbReference>
<dbReference type="Pfam" id="PF05729">
    <property type="entry name" value="NACHT"/>
    <property type="match status" value="1"/>
</dbReference>
<evidence type="ECO:0000256" key="3">
    <source>
        <dbReference type="ARBA" id="ARBA00022588"/>
    </source>
</evidence>
<reference evidence="9 10" key="1">
    <citation type="journal article" date="2019" name="Genome Biol. Evol.">
        <title>Whole-Genome Sequencing of the Giant Devil Catfish, Bagarius yarrelli.</title>
        <authorList>
            <person name="Jiang W."/>
            <person name="Lv Y."/>
            <person name="Cheng L."/>
            <person name="Yang K."/>
            <person name="Chao B."/>
            <person name="Wang X."/>
            <person name="Li Y."/>
            <person name="Pan X."/>
            <person name="You X."/>
            <person name="Zhang Y."/>
            <person name="Yang J."/>
            <person name="Li J."/>
            <person name="Zhang X."/>
            <person name="Liu S."/>
            <person name="Sun C."/>
            <person name="Yang J."/>
            <person name="Shi Q."/>
        </authorList>
    </citation>
    <scope>NUCLEOTIDE SEQUENCE [LARGE SCALE GENOMIC DNA]</scope>
    <source>
        <strain evidence="9">JWS20170419001</strain>
        <tissue evidence="9">Muscle</tissue>
    </source>
</reference>
<dbReference type="PANTHER" id="PTHR47189:SF1">
    <property type="entry name" value="MHC CLASS II TRANSACTIVATOR"/>
    <property type="match status" value="1"/>
</dbReference>
<proteinExistence type="predicted"/>
<accession>A0A556VUP3</accession>
<keyword evidence="5" id="KW-0677">Repeat</keyword>
<keyword evidence="10" id="KW-1185">Reference proteome</keyword>
<dbReference type="OrthoDB" id="120976at2759"/>
<sequence length="307" mass="35730">MGCVDKDGAEAPLDACRLLTLHRELLVEQVKNTQCILDNLRMNGYFCNEDIEIIQRLTTKTEQVRKILELVQCKGEEASAYFIHILHQAYDAFIDLRPWFNTIHYKPAECVKDIPVINTDPISRYSEKLRQELSRDTQFLTSYSQKEETRLDELYTDTQMEILNEQGESLGLLKSLDEILGEEGVFNEQAETILITGDAGVGKSILLQKLQNLWSKRELNTRAKFLFTFRCRMFSTFKVTDEISVKDLIFKHNCYPDGDPDDEVFSYILRFPETVLFTFDGYDEIQINFDLENIPEVVSPEERTTRY</sequence>
<keyword evidence="2" id="KW-0963">Cytoplasm</keyword>
<evidence type="ECO:0000259" key="8">
    <source>
        <dbReference type="PROSITE" id="PS50837"/>
    </source>
</evidence>
<dbReference type="GO" id="GO:0045348">
    <property type="term" value="P:positive regulation of MHC class II biosynthetic process"/>
    <property type="evidence" value="ECO:0007669"/>
    <property type="project" value="TreeGrafter"/>
</dbReference>
<dbReference type="PROSITE" id="PS50837">
    <property type="entry name" value="NACHT"/>
    <property type="match status" value="1"/>
</dbReference>
<evidence type="ECO:0000259" key="7">
    <source>
        <dbReference type="PROSITE" id="PS50209"/>
    </source>
</evidence>
<dbReference type="SUPFAM" id="SSF47986">
    <property type="entry name" value="DEATH domain"/>
    <property type="match status" value="1"/>
</dbReference>
<comment type="caution">
    <text evidence="9">The sequence shown here is derived from an EMBL/GenBank/DDBJ whole genome shotgun (WGS) entry which is preliminary data.</text>
</comment>
<dbReference type="Pfam" id="PF00619">
    <property type="entry name" value="CARD"/>
    <property type="match status" value="1"/>
</dbReference>
<dbReference type="InterPro" id="IPR001315">
    <property type="entry name" value="CARD"/>
</dbReference>
<feature type="domain" description="CARD" evidence="7">
    <location>
        <begin position="17"/>
        <end position="88"/>
    </location>
</feature>
<dbReference type="GO" id="GO:0005737">
    <property type="term" value="C:cytoplasm"/>
    <property type="evidence" value="ECO:0007669"/>
    <property type="project" value="UniProtKB-SubCell"/>
</dbReference>
<dbReference type="GO" id="GO:0045345">
    <property type="term" value="P:positive regulation of MHC class I biosynthetic process"/>
    <property type="evidence" value="ECO:0007669"/>
    <property type="project" value="TreeGrafter"/>
</dbReference>
<dbReference type="GO" id="GO:0042981">
    <property type="term" value="P:regulation of apoptotic process"/>
    <property type="evidence" value="ECO:0007669"/>
    <property type="project" value="InterPro"/>
</dbReference>
<comment type="subcellular location">
    <subcellularLocation>
        <location evidence="1">Cytoplasm</location>
    </subcellularLocation>
</comment>
<name>A0A556VUP3_BAGYA</name>
<dbReference type="InterPro" id="IPR027417">
    <property type="entry name" value="P-loop_NTPase"/>
</dbReference>
<evidence type="ECO:0000256" key="2">
    <source>
        <dbReference type="ARBA" id="ARBA00022490"/>
    </source>
</evidence>
<dbReference type="AlphaFoldDB" id="A0A556VUP3"/>
<protein>
    <submittedName>
        <fullName evidence="9">Nucleotide-binding oligomerization domain-containing protein 1</fullName>
    </submittedName>
</protein>
<organism evidence="9 10">
    <name type="scientific">Bagarius yarrelli</name>
    <name type="common">Goonch</name>
    <name type="synonym">Bagrus yarrelli</name>
    <dbReference type="NCBI Taxonomy" id="175774"/>
    <lineage>
        <taxon>Eukaryota</taxon>
        <taxon>Metazoa</taxon>
        <taxon>Chordata</taxon>
        <taxon>Craniata</taxon>
        <taxon>Vertebrata</taxon>
        <taxon>Euteleostomi</taxon>
        <taxon>Actinopterygii</taxon>
        <taxon>Neopterygii</taxon>
        <taxon>Teleostei</taxon>
        <taxon>Ostariophysi</taxon>
        <taxon>Siluriformes</taxon>
        <taxon>Sisoridae</taxon>
        <taxon>Sisorinae</taxon>
        <taxon>Bagarius</taxon>
    </lineage>
</organism>
<dbReference type="Proteomes" id="UP000319801">
    <property type="component" value="Unassembled WGS sequence"/>
</dbReference>
<dbReference type="PANTHER" id="PTHR47189">
    <property type="entry name" value="MHC CLASS II TRANSACTIVATOR"/>
    <property type="match status" value="1"/>
</dbReference>
<dbReference type="PROSITE" id="PS50209">
    <property type="entry name" value="CARD"/>
    <property type="match status" value="1"/>
</dbReference>
<evidence type="ECO:0000256" key="6">
    <source>
        <dbReference type="ARBA" id="ARBA00022859"/>
    </source>
</evidence>
<keyword evidence="4" id="KW-0433">Leucine-rich repeat</keyword>
<keyword evidence="6" id="KW-0391">Immunity</keyword>
<dbReference type="InterPro" id="IPR007111">
    <property type="entry name" value="NACHT_NTPase"/>
</dbReference>